<organism evidence="1 2">
    <name type="scientific">Pyrus ussuriensis x Pyrus communis</name>
    <dbReference type="NCBI Taxonomy" id="2448454"/>
    <lineage>
        <taxon>Eukaryota</taxon>
        <taxon>Viridiplantae</taxon>
        <taxon>Streptophyta</taxon>
        <taxon>Embryophyta</taxon>
        <taxon>Tracheophyta</taxon>
        <taxon>Spermatophyta</taxon>
        <taxon>Magnoliopsida</taxon>
        <taxon>eudicotyledons</taxon>
        <taxon>Gunneridae</taxon>
        <taxon>Pentapetalae</taxon>
        <taxon>rosids</taxon>
        <taxon>fabids</taxon>
        <taxon>Rosales</taxon>
        <taxon>Rosaceae</taxon>
        <taxon>Amygdaloideae</taxon>
        <taxon>Maleae</taxon>
        <taxon>Pyrus</taxon>
    </lineage>
</organism>
<evidence type="ECO:0000313" key="1">
    <source>
        <dbReference type="EMBL" id="KAB2602236.1"/>
    </source>
</evidence>
<reference evidence="2" key="2">
    <citation type="submission" date="2019-10" db="EMBL/GenBank/DDBJ databases">
        <title>A de novo genome assembly of a pear dwarfing rootstock.</title>
        <authorList>
            <person name="Wang F."/>
            <person name="Wang J."/>
            <person name="Li S."/>
            <person name="Zhang Y."/>
            <person name="Fang M."/>
            <person name="Ma L."/>
            <person name="Zhao Y."/>
            <person name="Jiang S."/>
        </authorList>
    </citation>
    <scope>NUCLEOTIDE SEQUENCE [LARGE SCALE GENOMIC DNA]</scope>
</reference>
<dbReference type="EMBL" id="SMOL01000695">
    <property type="protein sequence ID" value="KAB2602236.1"/>
    <property type="molecule type" value="Genomic_DNA"/>
</dbReference>
<evidence type="ECO:0000313" key="2">
    <source>
        <dbReference type="Proteomes" id="UP000327157"/>
    </source>
</evidence>
<name>A0A5N5FGJ0_9ROSA</name>
<comment type="caution">
    <text evidence="1">The sequence shown here is derived from an EMBL/GenBank/DDBJ whole genome shotgun (WGS) entry which is preliminary data.</text>
</comment>
<reference evidence="1 2" key="1">
    <citation type="submission" date="2019-09" db="EMBL/GenBank/DDBJ databases">
        <authorList>
            <person name="Ou C."/>
        </authorList>
    </citation>
    <scope>NUCLEOTIDE SEQUENCE [LARGE SCALE GENOMIC DNA]</scope>
    <source>
        <strain evidence="1">S2</strain>
        <tissue evidence="1">Leaf</tissue>
    </source>
</reference>
<gene>
    <name evidence="1" type="ORF">D8674_003241</name>
</gene>
<proteinExistence type="predicted"/>
<keyword evidence="2" id="KW-1185">Reference proteome</keyword>
<sequence length="64" mass="7989">MMSSKRMERRVDLRITEREVRRKRNWNGLREEIFWERWWRERRRAPADGRRFHGGNACGDIAMN</sequence>
<protein>
    <submittedName>
        <fullName evidence="1">U-box domain-containing protein 16</fullName>
    </submittedName>
</protein>
<dbReference type="AlphaFoldDB" id="A0A5N5FGJ0"/>
<accession>A0A5N5FGJ0</accession>
<dbReference type="Proteomes" id="UP000327157">
    <property type="component" value="Chromosome 10"/>
</dbReference>
<reference evidence="1 2" key="3">
    <citation type="submission" date="2019-11" db="EMBL/GenBank/DDBJ databases">
        <title>A de novo genome assembly of a pear dwarfing rootstock.</title>
        <authorList>
            <person name="Wang F."/>
            <person name="Wang J."/>
            <person name="Li S."/>
            <person name="Zhang Y."/>
            <person name="Fang M."/>
            <person name="Ma L."/>
            <person name="Zhao Y."/>
            <person name="Jiang S."/>
        </authorList>
    </citation>
    <scope>NUCLEOTIDE SEQUENCE [LARGE SCALE GENOMIC DNA]</scope>
    <source>
        <strain evidence="1">S2</strain>
        <tissue evidence="1">Leaf</tissue>
    </source>
</reference>